<dbReference type="InterPro" id="IPR012674">
    <property type="entry name" value="Calycin"/>
</dbReference>
<evidence type="ECO:0000256" key="2">
    <source>
        <dbReference type="ARBA" id="ARBA00023121"/>
    </source>
</evidence>
<evidence type="ECO:0000313" key="5">
    <source>
        <dbReference type="EMBL" id="CAF0750814.1"/>
    </source>
</evidence>
<dbReference type="PRINTS" id="PR00178">
    <property type="entry name" value="FATTYACIDBP"/>
</dbReference>
<dbReference type="Pfam" id="PF00061">
    <property type="entry name" value="Lipocalin"/>
    <property type="match status" value="1"/>
</dbReference>
<dbReference type="CDD" id="cd00742">
    <property type="entry name" value="FABP"/>
    <property type="match status" value="1"/>
</dbReference>
<feature type="domain" description="Lipocalin/cytosolic fatty-acid binding" evidence="4">
    <location>
        <begin position="182"/>
        <end position="285"/>
    </location>
</feature>
<dbReference type="InterPro" id="IPR000566">
    <property type="entry name" value="Lipocln_cytosolic_FA-bd_dom"/>
</dbReference>
<keyword evidence="8" id="KW-1185">Reference proteome</keyword>
<dbReference type="Gene3D" id="2.40.128.20">
    <property type="match status" value="1"/>
</dbReference>
<comment type="caution">
    <text evidence="6">The sequence shown here is derived from an EMBL/GenBank/DDBJ whole genome shotgun (WGS) entry which is preliminary data.</text>
</comment>
<dbReference type="EMBL" id="CAJNOM010000032">
    <property type="protein sequence ID" value="CAF0864280.1"/>
    <property type="molecule type" value="Genomic_DNA"/>
</dbReference>
<comment type="similarity">
    <text evidence="1">Belongs to the calycin superfamily. Fatty-acid binding protein (FABP) family.</text>
</comment>
<protein>
    <recommendedName>
        <fullName evidence="4">Lipocalin/cytosolic fatty-acid binding domain-containing protein</fullName>
    </recommendedName>
</protein>
<accession>A0A813UI94</accession>
<dbReference type="Proteomes" id="UP000663832">
    <property type="component" value="Unassembled WGS sequence"/>
</dbReference>
<dbReference type="PANTHER" id="PTHR11955">
    <property type="entry name" value="FATTY ACID BINDING PROTEIN"/>
    <property type="match status" value="1"/>
</dbReference>
<gene>
    <name evidence="5" type="ORF">BJG266_LOCUS2437</name>
    <name evidence="6" type="ORF">QVE165_LOCUS5409</name>
    <name evidence="7" type="ORF">QVE165_LOCUS7544</name>
</gene>
<dbReference type="OrthoDB" id="354351at2759"/>
<name>A0A813UI94_9BILA</name>
<dbReference type="GO" id="GO:0008289">
    <property type="term" value="F:lipid binding"/>
    <property type="evidence" value="ECO:0007669"/>
    <property type="project" value="UniProtKB-KW"/>
</dbReference>
<keyword evidence="3" id="KW-0175">Coiled coil</keyword>
<dbReference type="SUPFAM" id="SSF50814">
    <property type="entry name" value="Lipocalins"/>
    <property type="match status" value="1"/>
</dbReference>
<proteinExistence type="inferred from homology"/>
<sequence>MATVTGRARCVTCNQERSAVRCEGCSQIFCYDHLTDHRQELSVQFDEIERNRDLFRDTLNKQINDSQNHFLIRQIDKWEADSIQIIQQTATEYKQMLFQHTNKYFNQIEINLTKLTDQLKRLRKENDLNEIDLNYLKEKIIELEKELDQPPNVSIQQNSASLINRISVAVSPISNDVEKLKGTWEYVGGESFDDYMKELGVNFVERQSYKLVTPRIVIRENGGKWLFKSESTFTTTQYEFTPGVEFDETRLDGGRVKSIIKFENDKWIHTRRGKNGKETTLVRWVDTQGQQRIVMQAGAVEARRWYKRIH</sequence>
<feature type="coiled-coil region" evidence="3">
    <location>
        <begin position="105"/>
        <end position="139"/>
    </location>
</feature>
<evidence type="ECO:0000256" key="3">
    <source>
        <dbReference type="SAM" id="Coils"/>
    </source>
</evidence>
<evidence type="ECO:0000313" key="8">
    <source>
        <dbReference type="Proteomes" id="UP000663832"/>
    </source>
</evidence>
<dbReference type="InterPro" id="IPR031259">
    <property type="entry name" value="ILBP"/>
</dbReference>
<organism evidence="6 8">
    <name type="scientific">Adineta steineri</name>
    <dbReference type="NCBI Taxonomy" id="433720"/>
    <lineage>
        <taxon>Eukaryota</taxon>
        <taxon>Metazoa</taxon>
        <taxon>Spiralia</taxon>
        <taxon>Gnathifera</taxon>
        <taxon>Rotifera</taxon>
        <taxon>Eurotatoria</taxon>
        <taxon>Bdelloidea</taxon>
        <taxon>Adinetida</taxon>
        <taxon>Adinetidae</taxon>
        <taxon>Adineta</taxon>
    </lineage>
</organism>
<dbReference type="Proteomes" id="UP000663877">
    <property type="component" value="Unassembled WGS sequence"/>
</dbReference>
<reference evidence="6" key="1">
    <citation type="submission" date="2021-02" db="EMBL/GenBank/DDBJ databases">
        <authorList>
            <person name="Nowell W R."/>
        </authorList>
    </citation>
    <scope>NUCLEOTIDE SEQUENCE</scope>
</reference>
<keyword evidence="2" id="KW-0446">Lipid-binding</keyword>
<evidence type="ECO:0000259" key="4">
    <source>
        <dbReference type="Pfam" id="PF00061"/>
    </source>
</evidence>
<dbReference type="InterPro" id="IPR000463">
    <property type="entry name" value="Fatty_acid-bd"/>
</dbReference>
<evidence type="ECO:0000313" key="7">
    <source>
        <dbReference type="EMBL" id="CAF0864280.1"/>
    </source>
</evidence>
<dbReference type="AlphaFoldDB" id="A0A813UI94"/>
<dbReference type="EMBL" id="CAJNOI010000005">
    <property type="protein sequence ID" value="CAF0750814.1"/>
    <property type="molecule type" value="Genomic_DNA"/>
</dbReference>
<dbReference type="CDD" id="cd19757">
    <property type="entry name" value="Bbox1"/>
    <property type="match status" value="1"/>
</dbReference>
<dbReference type="EMBL" id="CAJNOM010000021">
    <property type="protein sequence ID" value="CAF0823769.1"/>
    <property type="molecule type" value="Genomic_DNA"/>
</dbReference>
<evidence type="ECO:0000313" key="6">
    <source>
        <dbReference type="EMBL" id="CAF0823769.1"/>
    </source>
</evidence>
<evidence type="ECO:0000256" key="1">
    <source>
        <dbReference type="ARBA" id="ARBA00008390"/>
    </source>
</evidence>